<reference evidence="2 3" key="1">
    <citation type="journal article" date="2021" name="MBio">
        <title>A New Model Trypanosomatid, Novymonas esmeraldas: Genomic Perception of Its 'Candidatus Pandoraea novymonadis' Endosymbiont.</title>
        <authorList>
            <person name="Zakharova A."/>
            <person name="Saura A."/>
            <person name="Butenko A."/>
            <person name="Podesvova L."/>
            <person name="Warmusova S."/>
            <person name="Kostygov A.Y."/>
            <person name="Nenarokova A."/>
            <person name="Lukes J."/>
            <person name="Opperdoes F.R."/>
            <person name="Yurchenko V."/>
        </authorList>
    </citation>
    <scope>NUCLEOTIDE SEQUENCE [LARGE SCALE GENOMIC DNA]</scope>
    <source>
        <strain evidence="2 3">E262AT.01</strain>
    </source>
</reference>
<keyword evidence="1" id="KW-0472">Membrane</keyword>
<evidence type="ECO:0000313" key="3">
    <source>
        <dbReference type="Proteomes" id="UP001430356"/>
    </source>
</evidence>
<feature type="transmembrane region" description="Helical" evidence="1">
    <location>
        <begin position="167"/>
        <end position="186"/>
    </location>
</feature>
<name>A0AAW0ERX2_9TRYP</name>
<feature type="transmembrane region" description="Helical" evidence="1">
    <location>
        <begin position="127"/>
        <end position="147"/>
    </location>
</feature>
<dbReference type="Pfam" id="PF07344">
    <property type="entry name" value="Amastin"/>
    <property type="match status" value="1"/>
</dbReference>
<feature type="transmembrane region" description="Helical" evidence="1">
    <location>
        <begin position="93"/>
        <end position="115"/>
    </location>
</feature>
<keyword evidence="1" id="KW-1133">Transmembrane helix</keyword>
<keyword evidence="1" id="KW-0812">Transmembrane</keyword>
<feature type="transmembrane region" description="Helical" evidence="1">
    <location>
        <begin position="12"/>
        <end position="36"/>
    </location>
</feature>
<dbReference type="PANTHER" id="PTHR33297:SF4">
    <property type="entry name" value="AMASTIN"/>
    <property type="match status" value="1"/>
</dbReference>
<protein>
    <submittedName>
        <fullName evidence="2">Amastin surface glycoprotein</fullName>
    </submittedName>
</protein>
<organism evidence="2 3">
    <name type="scientific">Novymonas esmeraldas</name>
    <dbReference type="NCBI Taxonomy" id="1808958"/>
    <lineage>
        <taxon>Eukaryota</taxon>
        <taxon>Discoba</taxon>
        <taxon>Euglenozoa</taxon>
        <taxon>Kinetoplastea</taxon>
        <taxon>Metakinetoplastina</taxon>
        <taxon>Trypanosomatida</taxon>
        <taxon>Trypanosomatidae</taxon>
        <taxon>Novymonas</taxon>
    </lineage>
</organism>
<sequence>MAQEASKKKAGVSPRTMTVCIVIVVLQFIGLFFMAIGSPYDVLKLNDATSYLDTTNICYSVWGTKRCGGRNPITWHDAAFYGRCGVFEACLKAAAAFTIISLFAFAIGIVCNLMIACKCLTIKTPAVLINIFGIVATSVPWAVVAGLYHNSQCRRRFRDLGSYQPGFAFFIVAWGMEIISFILICIA</sequence>
<evidence type="ECO:0000256" key="1">
    <source>
        <dbReference type="SAM" id="Phobius"/>
    </source>
</evidence>
<evidence type="ECO:0000313" key="2">
    <source>
        <dbReference type="EMBL" id="KAK7196251.1"/>
    </source>
</evidence>
<gene>
    <name evidence="2" type="ORF">NESM_000560700</name>
</gene>
<dbReference type="InterPro" id="IPR009944">
    <property type="entry name" value="Amastin"/>
</dbReference>
<comment type="caution">
    <text evidence="2">The sequence shown here is derived from an EMBL/GenBank/DDBJ whole genome shotgun (WGS) entry which is preliminary data.</text>
</comment>
<proteinExistence type="predicted"/>
<dbReference type="EMBL" id="JAECZO010000071">
    <property type="protein sequence ID" value="KAK7196251.1"/>
    <property type="molecule type" value="Genomic_DNA"/>
</dbReference>
<dbReference type="Proteomes" id="UP001430356">
    <property type="component" value="Unassembled WGS sequence"/>
</dbReference>
<accession>A0AAW0ERX2</accession>
<dbReference type="AlphaFoldDB" id="A0AAW0ERX2"/>
<dbReference type="PANTHER" id="PTHR33297">
    <property type="entry name" value="AMASTIN-LIKE SURFACE PROTEIN-LIKE PROTEIN-RELATED"/>
    <property type="match status" value="1"/>
</dbReference>
<keyword evidence="3" id="KW-1185">Reference proteome</keyword>